<accession>A0AAD7SHW0</accession>
<dbReference type="InterPro" id="IPR001584">
    <property type="entry name" value="Integrase_cat-core"/>
</dbReference>
<evidence type="ECO:0000313" key="4">
    <source>
        <dbReference type="Proteomes" id="UP001221898"/>
    </source>
</evidence>
<dbReference type="InterPro" id="IPR050951">
    <property type="entry name" value="Retrovirus_Pol_polyprotein"/>
</dbReference>
<sequence length="256" mass="28613">MELVFDHELHDSESATKLTRMRQGARAQVLQWGHSSRLTGHPGAYRTHDFLGRRFWWRGMERDVREFVAACTICARNKVSQLAPSGLLRPLPVPHRPWSHIALDFVTGLPSSNGHTVILVIVDRFSKAAHFIALPKLPSALETARLMMDHVFRLHGLPQDVVSDRGPQFASRFWRAFCSLLGASVSLSSGFHPQTNGQTERTNQTMENTLRCLASANPSSWSRHLAWAEYAHNTLRNASSGLSPFEAQFGSHLQGG</sequence>
<dbReference type="Gene3D" id="3.30.420.10">
    <property type="entry name" value="Ribonuclease H-like superfamily/Ribonuclease H"/>
    <property type="match status" value="1"/>
</dbReference>
<protein>
    <recommendedName>
        <fullName evidence="1">Gypsy retrotransposon integrase-like protein 1</fullName>
    </recommendedName>
</protein>
<dbReference type="Proteomes" id="UP001221898">
    <property type="component" value="Unassembled WGS sequence"/>
</dbReference>
<dbReference type="Gene3D" id="1.10.340.70">
    <property type="match status" value="1"/>
</dbReference>
<organism evidence="3 4">
    <name type="scientific">Aldrovandia affinis</name>
    <dbReference type="NCBI Taxonomy" id="143900"/>
    <lineage>
        <taxon>Eukaryota</taxon>
        <taxon>Metazoa</taxon>
        <taxon>Chordata</taxon>
        <taxon>Craniata</taxon>
        <taxon>Vertebrata</taxon>
        <taxon>Euteleostomi</taxon>
        <taxon>Actinopterygii</taxon>
        <taxon>Neopterygii</taxon>
        <taxon>Teleostei</taxon>
        <taxon>Notacanthiformes</taxon>
        <taxon>Halosauridae</taxon>
        <taxon>Aldrovandia</taxon>
    </lineage>
</organism>
<dbReference type="FunFam" id="3.30.420.10:FF:000032">
    <property type="entry name" value="Retrovirus-related Pol polyprotein from transposon 297-like Protein"/>
    <property type="match status" value="1"/>
</dbReference>
<dbReference type="PANTHER" id="PTHR37984">
    <property type="entry name" value="PROTEIN CBG26694"/>
    <property type="match status" value="1"/>
</dbReference>
<dbReference type="SUPFAM" id="SSF53098">
    <property type="entry name" value="Ribonuclease H-like"/>
    <property type="match status" value="1"/>
</dbReference>
<reference evidence="3" key="1">
    <citation type="journal article" date="2023" name="Science">
        <title>Genome structures resolve the early diversification of teleost fishes.</title>
        <authorList>
            <person name="Parey E."/>
            <person name="Louis A."/>
            <person name="Montfort J."/>
            <person name="Bouchez O."/>
            <person name="Roques C."/>
            <person name="Iampietro C."/>
            <person name="Lluch J."/>
            <person name="Castinel A."/>
            <person name="Donnadieu C."/>
            <person name="Desvignes T."/>
            <person name="Floi Bucao C."/>
            <person name="Jouanno E."/>
            <person name="Wen M."/>
            <person name="Mejri S."/>
            <person name="Dirks R."/>
            <person name="Jansen H."/>
            <person name="Henkel C."/>
            <person name="Chen W.J."/>
            <person name="Zahm M."/>
            <person name="Cabau C."/>
            <person name="Klopp C."/>
            <person name="Thompson A.W."/>
            <person name="Robinson-Rechavi M."/>
            <person name="Braasch I."/>
            <person name="Lecointre G."/>
            <person name="Bobe J."/>
            <person name="Postlethwait J.H."/>
            <person name="Berthelot C."/>
            <person name="Roest Crollius H."/>
            <person name="Guiguen Y."/>
        </authorList>
    </citation>
    <scope>NUCLEOTIDE SEQUENCE</scope>
    <source>
        <strain evidence="3">NC1722</strain>
    </source>
</reference>
<dbReference type="Pfam" id="PF17921">
    <property type="entry name" value="Integrase_H2C2"/>
    <property type="match status" value="1"/>
</dbReference>
<dbReference type="InterPro" id="IPR041588">
    <property type="entry name" value="Integrase_H2C2"/>
</dbReference>
<dbReference type="Pfam" id="PF00665">
    <property type="entry name" value="rve"/>
    <property type="match status" value="1"/>
</dbReference>
<dbReference type="GO" id="GO:0015074">
    <property type="term" value="P:DNA integration"/>
    <property type="evidence" value="ECO:0007669"/>
    <property type="project" value="InterPro"/>
</dbReference>
<proteinExistence type="predicted"/>
<dbReference type="PANTHER" id="PTHR37984:SF15">
    <property type="entry name" value="INTEGRASE CATALYTIC DOMAIN-CONTAINING PROTEIN"/>
    <property type="match status" value="1"/>
</dbReference>
<name>A0AAD7SHW0_9TELE</name>
<dbReference type="InterPro" id="IPR012337">
    <property type="entry name" value="RNaseH-like_sf"/>
</dbReference>
<gene>
    <name evidence="3" type="ORF">AAFF_G00362340</name>
</gene>
<evidence type="ECO:0000256" key="1">
    <source>
        <dbReference type="ARBA" id="ARBA00039658"/>
    </source>
</evidence>
<evidence type="ECO:0000259" key="2">
    <source>
        <dbReference type="PROSITE" id="PS50994"/>
    </source>
</evidence>
<dbReference type="GO" id="GO:0003676">
    <property type="term" value="F:nucleic acid binding"/>
    <property type="evidence" value="ECO:0007669"/>
    <property type="project" value="InterPro"/>
</dbReference>
<dbReference type="InterPro" id="IPR036397">
    <property type="entry name" value="RNaseH_sf"/>
</dbReference>
<dbReference type="AlphaFoldDB" id="A0AAD7SHW0"/>
<keyword evidence="4" id="KW-1185">Reference proteome</keyword>
<feature type="domain" description="Integrase catalytic" evidence="2">
    <location>
        <begin position="93"/>
        <end position="252"/>
    </location>
</feature>
<dbReference type="EMBL" id="JAINUG010000061">
    <property type="protein sequence ID" value="KAJ8402920.1"/>
    <property type="molecule type" value="Genomic_DNA"/>
</dbReference>
<dbReference type="PROSITE" id="PS50994">
    <property type="entry name" value="INTEGRASE"/>
    <property type="match status" value="1"/>
</dbReference>
<comment type="caution">
    <text evidence="3">The sequence shown here is derived from an EMBL/GenBank/DDBJ whole genome shotgun (WGS) entry which is preliminary data.</text>
</comment>
<evidence type="ECO:0000313" key="3">
    <source>
        <dbReference type="EMBL" id="KAJ8402920.1"/>
    </source>
</evidence>